<gene>
    <name evidence="2" type="ORF">A6769_25235</name>
</gene>
<evidence type="ECO:0000256" key="1">
    <source>
        <dbReference type="SAM" id="SignalP"/>
    </source>
</evidence>
<dbReference type="GO" id="GO:0016829">
    <property type="term" value="F:lyase activity"/>
    <property type="evidence" value="ECO:0007669"/>
    <property type="project" value="InterPro"/>
</dbReference>
<dbReference type="InterPro" id="IPR010404">
    <property type="entry name" value="CpcT/CpeT"/>
</dbReference>
<dbReference type="CDD" id="cd16338">
    <property type="entry name" value="CpcT"/>
    <property type="match status" value="1"/>
</dbReference>
<dbReference type="Proteomes" id="UP000252085">
    <property type="component" value="Unassembled WGS sequence"/>
</dbReference>
<reference evidence="2 3" key="1">
    <citation type="submission" date="2016-04" db="EMBL/GenBank/DDBJ databases">
        <authorList>
            <person name="Evans L.H."/>
            <person name="Alamgir A."/>
            <person name="Owens N."/>
            <person name="Weber N.D."/>
            <person name="Virtaneva K."/>
            <person name="Barbian K."/>
            <person name="Babar A."/>
            <person name="Rosenke K."/>
        </authorList>
    </citation>
    <scope>NUCLEOTIDE SEQUENCE [LARGE SCALE GENOMIC DNA]</scope>
    <source>
        <strain evidence="2">NIES-2108</strain>
    </source>
</reference>
<dbReference type="AlphaFoldDB" id="A0A367R9T9"/>
<name>A0A367R9T9_NOSPU</name>
<dbReference type="EMBL" id="LXQE01000160">
    <property type="protein sequence ID" value="RCJ33287.1"/>
    <property type="molecule type" value="Genomic_DNA"/>
</dbReference>
<organism evidence="2 3">
    <name type="scientific">Nostoc punctiforme NIES-2108</name>
    <dbReference type="NCBI Taxonomy" id="1356359"/>
    <lineage>
        <taxon>Bacteria</taxon>
        <taxon>Bacillati</taxon>
        <taxon>Cyanobacteriota</taxon>
        <taxon>Cyanophyceae</taxon>
        <taxon>Nostocales</taxon>
        <taxon>Nostocaceae</taxon>
        <taxon>Nostoc</taxon>
    </lineage>
</organism>
<sequence length="244" mass="27011">MRLLKVSILTFLVTTFSFVQQSRADTSAPPIKIQVQQVAQWFTGFFDNAQQVASSPSVPLITISSCSVQLDGTNSLAETQNVYLEQESPGFERLRLYSFNQANSAVNLSISSFLNENTVRGLCNHSQSRPQLSINNVEKNTCNLQLFWEQNSYIGNNAPNGCITNNGFKVVSDITIEQSSIDSLDKIFDKKGNLLVATPIEFRRVNSVPEPSVIFGLLALGILSTKNAISDRQKQKSKKNKISI</sequence>
<evidence type="ECO:0000313" key="3">
    <source>
        <dbReference type="Proteomes" id="UP000252085"/>
    </source>
</evidence>
<accession>A0A367R9T9</accession>
<protein>
    <recommendedName>
        <fullName evidence="4">CpeT/CpcT protein</fullName>
    </recommendedName>
</protein>
<feature type="signal peptide" evidence="1">
    <location>
        <begin position="1"/>
        <end position="24"/>
    </location>
</feature>
<keyword evidence="1" id="KW-0732">Signal</keyword>
<dbReference type="InterPro" id="IPR038672">
    <property type="entry name" value="CpcT/CpeT_sf"/>
</dbReference>
<dbReference type="Gene3D" id="2.40.128.590">
    <property type="entry name" value="CpcT/CpeT domain"/>
    <property type="match status" value="1"/>
</dbReference>
<feature type="chain" id="PRO_5016933885" description="CpeT/CpcT protein" evidence="1">
    <location>
        <begin position="25"/>
        <end position="244"/>
    </location>
</feature>
<evidence type="ECO:0000313" key="2">
    <source>
        <dbReference type="EMBL" id="RCJ33287.1"/>
    </source>
</evidence>
<evidence type="ECO:0008006" key="4">
    <source>
        <dbReference type="Google" id="ProtNLM"/>
    </source>
</evidence>
<proteinExistence type="predicted"/>
<comment type="caution">
    <text evidence="2">The sequence shown here is derived from an EMBL/GenBank/DDBJ whole genome shotgun (WGS) entry which is preliminary data.</text>
</comment>
<dbReference type="Pfam" id="PF06206">
    <property type="entry name" value="CpeT"/>
    <property type="match status" value="1"/>
</dbReference>